<evidence type="ECO:0000256" key="2">
    <source>
        <dbReference type="ARBA" id="ARBA00022679"/>
    </source>
</evidence>
<dbReference type="InterPro" id="IPR038286">
    <property type="entry name" value="IPK_sf"/>
</dbReference>
<dbReference type="GO" id="GO:0005634">
    <property type="term" value="C:nucleus"/>
    <property type="evidence" value="ECO:0007669"/>
    <property type="project" value="TreeGrafter"/>
</dbReference>
<dbReference type="GO" id="GO:0005737">
    <property type="term" value="C:cytoplasm"/>
    <property type="evidence" value="ECO:0007669"/>
    <property type="project" value="TreeGrafter"/>
</dbReference>
<dbReference type="Gene3D" id="3.30.470.160">
    <property type="entry name" value="Inositol polyphosphate kinase"/>
    <property type="match status" value="1"/>
</dbReference>
<name>A0A0D7A4G7_9AGAR</name>
<comment type="similarity">
    <text evidence="1 4">Belongs to the inositol phosphokinase (IPK) family.</text>
</comment>
<dbReference type="PANTHER" id="PTHR12400:SF21">
    <property type="entry name" value="KINASE"/>
    <property type="match status" value="1"/>
</dbReference>
<dbReference type="Proteomes" id="UP000054144">
    <property type="component" value="Unassembled WGS sequence"/>
</dbReference>
<evidence type="ECO:0000256" key="4">
    <source>
        <dbReference type="RuleBase" id="RU363090"/>
    </source>
</evidence>
<dbReference type="InterPro" id="IPR005522">
    <property type="entry name" value="IPK"/>
</dbReference>
<dbReference type="EC" id="2.7.-.-" evidence="4"/>
<dbReference type="GO" id="GO:0008440">
    <property type="term" value="F:inositol-1,4,5-trisphosphate 3-kinase activity"/>
    <property type="evidence" value="ECO:0007669"/>
    <property type="project" value="TreeGrafter"/>
</dbReference>
<proteinExistence type="inferred from homology"/>
<dbReference type="GO" id="GO:0000824">
    <property type="term" value="F:inositol-1,4,5,6-tetrakisphosphate 3-kinase activity"/>
    <property type="evidence" value="ECO:0007669"/>
    <property type="project" value="TreeGrafter"/>
</dbReference>
<sequence length="317" mass="35988">AARDALPHIPLHPFRNQVGGHNAIYKFTKRAVCKPLVSRENLFYESVEQEAPPLLAFIPRYLGNHFILMEDLTGRLKRPCVIDLKMGTRQYGVDATPAKKKSQRKKCERTTSKKLGVRVCGMQVWNNATQSYLIQDKYKGRSLRPEHFSSVLASFLNDGNQLLAHQIPVLLPKLYALARIIYRLKGYRFYGCSLLLIYDGDPEAQEAFSDAFTISSSSGYDTKVDPATGFIYARFPPHYPEEPDRGFLFGLKNIAAALEDIWNDERLRRMKASRDNPAAAVYQLPPLSTDGKEIFEEVFGPRDRDLEEGDFHALLST</sequence>
<evidence type="ECO:0000313" key="6">
    <source>
        <dbReference type="Proteomes" id="UP000054144"/>
    </source>
</evidence>
<reference evidence="5 6" key="1">
    <citation type="journal article" date="2015" name="Fungal Genet. Biol.">
        <title>Evolution of novel wood decay mechanisms in Agaricales revealed by the genome sequences of Fistulina hepatica and Cylindrobasidium torrendii.</title>
        <authorList>
            <person name="Floudas D."/>
            <person name="Held B.W."/>
            <person name="Riley R."/>
            <person name="Nagy L.G."/>
            <person name="Koehler G."/>
            <person name="Ransdell A.S."/>
            <person name="Younus H."/>
            <person name="Chow J."/>
            <person name="Chiniquy J."/>
            <person name="Lipzen A."/>
            <person name="Tritt A."/>
            <person name="Sun H."/>
            <person name="Haridas S."/>
            <person name="LaButti K."/>
            <person name="Ohm R.A."/>
            <person name="Kues U."/>
            <person name="Blanchette R.A."/>
            <person name="Grigoriev I.V."/>
            <person name="Minto R.E."/>
            <person name="Hibbett D.S."/>
        </authorList>
    </citation>
    <scope>NUCLEOTIDE SEQUENCE [LARGE SCALE GENOMIC DNA]</scope>
    <source>
        <strain evidence="5 6">ATCC 64428</strain>
    </source>
</reference>
<dbReference type="PANTHER" id="PTHR12400">
    <property type="entry name" value="INOSITOL POLYPHOSPHATE KINASE"/>
    <property type="match status" value="1"/>
</dbReference>
<keyword evidence="6" id="KW-1185">Reference proteome</keyword>
<dbReference type="GO" id="GO:0032958">
    <property type="term" value="P:inositol phosphate biosynthetic process"/>
    <property type="evidence" value="ECO:0007669"/>
    <property type="project" value="InterPro"/>
</dbReference>
<evidence type="ECO:0000313" key="5">
    <source>
        <dbReference type="EMBL" id="KIY45892.1"/>
    </source>
</evidence>
<keyword evidence="3 4" id="KW-0418">Kinase</keyword>
<dbReference type="GO" id="GO:0046854">
    <property type="term" value="P:phosphatidylinositol phosphate biosynthetic process"/>
    <property type="evidence" value="ECO:0007669"/>
    <property type="project" value="TreeGrafter"/>
</dbReference>
<dbReference type="AlphaFoldDB" id="A0A0D7A4G7"/>
<protein>
    <recommendedName>
        <fullName evidence="4">Kinase</fullName>
        <ecNumber evidence="4">2.7.-.-</ecNumber>
    </recommendedName>
</protein>
<dbReference type="EMBL" id="KN882045">
    <property type="protein sequence ID" value="KIY45892.1"/>
    <property type="molecule type" value="Genomic_DNA"/>
</dbReference>
<dbReference type="OrthoDB" id="2573163at2759"/>
<dbReference type="SUPFAM" id="SSF56104">
    <property type="entry name" value="SAICAR synthase-like"/>
    <property type="match status" value="1"/>
</dbReference>
<evidence type="ECO:0000256" key="1">
    <source>
        <dbReference type="ARBA" id="ARBA00007374"/>
    </source>
</evidence>
<dbReference type="Pfam" id="PF03770">
    <property type="entry name" value="IPK"/>
    <property type="match status" value="1"/>
</dbReference>
<keyword evidence="2 4" id="KW-0808">Transferase</keyword>
<feature type="non-terminal residue" evidence="5">
    <location>
        <position position="1"/>
    </location>
</feature>
<gene>
    <name evidence="5" type="ORF">FISHEDRAFT_48300</name>
</gene>
<evidence type="ECO:0000256" key="3">
    <source>
        <dbReference type="ARBA" id="ARBA00022777"/>
    </source>
</evidence>
<accession>A0A0D7A4G7</accession>
<organism evidence="5 6">
    <name type="scientific">Fistulina hepatica ATCC 64428</name>
    <dbReference type="NCBI Taxonomy" id="1128425"/>
    <lineage>
        <taxon>Eukaryota</taxon>
        <taxon>Fungi</taxon>
        <taxon>Dikarya</taxon>
        <taxon>Basidiomycota</taxon>
        <taxon>Agaricomycotina</taxon>
        <taxon>Agaricomycetes</taxon>
        <taxon>Agaricomycetidae</taxon>
        <taxon>Agaricales</taxon>
        <taxon>Fistulinaceae</taxon>
        <taxon>Fistulina</taxon>
    </lineage>
</organism>